<organism evidence="3 4">
    <name type="scientific">Paramecium sonneborni</name>
    <dbReference type="NCBI Taxonomy" id="65129"/>
    <lineage>
        <taxon>Eukaryota</taxon>
        <taxon>Sar</taxon>
        <taxon>Alveolata</taxon>
        <taxon>Ciliophora</taxon>
        <taxon>Intramacronucleata</taxon>
        <taxon>Oligohymenophorea</taxon>
        <taxon>Peniculida</taxon>
        <taxon>Parameciidae</taxon>
        <taxon>Paramecium</taxon>
    </lineage>
</organism>
<evidence type="ECO:0000313" key="4">
    <source>
        <dbReference type="Proteomes" id="UP000692954"/>
    </source>
</evidence>
<dbReference type="EMBL" id="CAJJDN010000071">
    <property type="protein sequence ID" value="CAD8099284.1"/>
    <property type="molecule type" value="Genomic_DNA"/>
</dbReference>
<dbReference type="InterPro" id="IPR010504">
    <property type="entry name" value="AH_dom"/>
</dbReference>
<dbReference type="OrthoDB" id="306686at2759"/>
<keyword evidence="4" id="KW-1185">Reference proteome</keyword>
<gene>
    <name evidence="3" type="ORF">PSON_ATCC_30995.1.T0710240</name>
</gene>
<dbReference type="GO" id="GO:0019904">
    <property type="term" value="F:protein domain specific binding"/>
    <property type="evidence" value="ECO:0007669"/>
    <property type="project" value="InterPro"/>
</dbReference>
<sequence>MASFTSRTGQKIKEWWGAKVTVDPQLETKKQKINEIDQYIKGLSQSFSNISALFQQMHGHMGRISSITQKLFEKETDTNKRIGIEVTSMFGNLSELFRSKTEPTSELNKNYGEWFQTIETLKIQLTNFSEIRLIYDHYKLKIDELEKDRSNALSKGQPEDFKLSEKIRRNQSKLSSSESNYKQKLSEILNNMNKLLGNYYKMINQSLDSFITINYDLYMNAKSIVKKNQKAFHKFKYPELEPIIDLLREQKEMTTLLEREQQKEKEQKEKEQKEKEQKEIELKEKELKEQKDKEKDGKFQSQGPSQQTPQWENNKKFNPFDQSQQVSQSMVNNPQLLNQSMVNNPQLVNQMNPWTEFGGFGVNLASSQSQINPQMTQRSSLQQQGINNNLMNNFQLNQNRIGMFDDVGQQMMSDFRNSQVNNWQQQYFAQSQIINQNNFNSNNPFMSSQQVGHRSNIQQNQGFQQFDQQINRIQQPNPFLDLDSETQKRAMYDNPYTYNQQFQDNKKTNPFE</sequence>
<dbReference type="Proteomes" id="UP000692954">
    <property type="component" value="Unassembled WGS sequence"/>
</dbReference>
<evidence type="ECO:0000259" key="2">
    <source>
        <dbReference type="PROSITE" id="PS50870"/>
    </source>
</evidence>
<feature type="compositionally biased region" description="Polar residues" evidence="1">
    <location>
        <begin position="299"/>
        <end position="312"/>
    </location>
</feature>
<feature type="region of interest" description="Disordered" evidence="1">
    <location>
        <begin position="259"/>
        <end position="328"/>
    </location>
</feature>
<accession>A0A8S1P8R8</accession>
<dbReference type="AlphaFoldDB" id="A0A8S1P8R8"/>
<evidence type="ECO:0000256" key="1">
    <source>
        <dbReference type="SAM" id="MobiDB-lite"/>
    </source>
</evidence>
<proteinExistence type="predicted"/>
<evidence type="ECO:0000313" key="3">
    <source>
        <dbReference type="EMBL" id="CAD8099284.1"/>
    </source>
</evidence>
<comment type="caution">
    <text evidence="3">The sequence shown here is derived from an EMBL/GenBank/DDBJ whole genome shotgun (WGS) entry which is preliminary data.</text>
</comment>
<reference evidence="3" key="1">
    <citation type="submission" date="2021-01" db="EMBL/GenBank/DDBJ databases">
        <authorList>
            <consortium name="Genoscope - CEA"/>
            <person name="William W."/>
        </authorList>
    </citation>
    <scope>NUCLEOTIDE SEQUENCE</scope>
</reference>
<name>A0A8S1P8R8_9CILI</name>
<feature type="domain" description="AH" evidence="2">
    <location>
        <begin position="116"/>
        <end position="230"/>
    </location>
</feature>
<dbReference type="PROSITE" id="PS50870">
    <property type="entry name" value="AH"/>
    <property type="match status" value="1"/>
</dbReference>
<feature type="compositionally biased region" description="Basic and acidic residues" evidence="1">
    <location>
        <begin position="259"/>
        <end position="298"/>
    </location>
</feature>
<protein>
    <recommendedName>
        <fullName evidence="2">AH domain-containing protein</fullName>
    </recommendedName>
</protein>